<dbReference type="Gene3D" id="3.40.1670.10">
    <property type="entry name" value="UbiD C-terminal domain-like"/>
    <property type="match status" value="1"/>
</dbReference>
<proteinExistence type="predicted"/>
<dbReference type="SUPFAM" id="SSF50475">
    <property type="entry name" value="FMN-binding split barrel"/>
    <property type="match status" value="1"/>
</dbReference>
<dbReference type="InterPro" id="IPR049381">
    <property type="entry name" value="UbiD-like_C"/>
</dbReference>
<feature type="domain" description="3-octaprenyl-4-hydroxybenzoate carboxy-lyase-like C-terminal" evidence="2">
    <location>
        <begin position="127"/>
        <end position="247"/>
    </location>
</feature>
<dbReference type="KEGG" id="mana:MAMMFC1_00135"/>
<evidence type="ECO:0000313" key="3">
    <source>
        <dbReference type="EMBL" id="BBB89502.1"/>
    </source>
</evidence>
<dbReference type="InterPro" id="IPR048304">
    <property type="entry name" value="UbiD_Rift_dom"/>
</dbReference>
<dbReference type="Pfam" id="PF01977">
    <property type="entry name" value="UbiD"/>
    <property type="match status" value="1"/>
</dbReference>
<sequence>MPFAIAIGTDPLIPLVASMAIPAGINEADVIGGLRGKPLEVVKGETVDLFVPHNAEIVIEGTVDIDQTRSEGPFGEYTGYMTSTRKEQPVFHVSALTHRDDPILTVVCPGEPVDDHLCMSVSLAADALCVLRQNNIPVIMTYIPPIAALHLLIIAVDKKAYQGNDIIQDIGQTIWSTKIGTLLPKILVVDSDIDPTDTNKVLWSFATKCHPQKGVVFFPSTVVFPLSPYLYPEEKKNRKCTTVIFDCTWPSDWNNDYIPQKGSFDSLWPKEIQEKVLSNWTDYGFSNYEVE</sequence>
<keyword evidence="4" id="KW-1185">Reference proteome</keyword>
<gene>
    <name evidence="3" type="primary">ubiD_1</name>
    <name evidence="3" type="ORF">MAMMFC1_00135</name>
</gene>
<dbReference type="PANTHER" id="PTHR30108:SF17">
    <property type="entry name" value="FERULIC ACID DECARBOXYLASE 1"/>
    <property type="match status" value="1"/>
</dbReference>
<dbReference type="GO" id="GO:0033494">
    <property type="term" value="P:ferulate metabolic process"/>
    <property type="evidence" value="ECO:0007669"/>
    <property type="project" value="TreeGrafter"/>
</dbReference>
<dbReference type="AlphaFoldDB" id="A0A348AEK4"/>
<dbReference type="EMBL" id="AP018449">
    <property type="protein sequence ID" value="BBB89502.1"/>
    <property type="molecule type" value="Genomic_DNA"/>
</dbReference>
<accession>A0A348AEK4</accession>
<evidence type="ECO:0000259" key="2">
    <source>
        <dbReference type="Pfam" id="PF20696"/>
    </source>
</evidence>
<dbReference type="GO" id="GO:0046281">
    <property type="term" value="P:cinnamic acid catabolic process"/>
    <property type="evidence" value="ECO:0007669"/>
    <property type="project" value="TreeGrafter"/>
</dbReference>
<evidence type="ECO:0000313" key="4">
    <source>
        <dbReference type="Proteomes" id="UP000276437"/>
    </source>
</evidence>
<name>A0A348AEK4_9FIRM</name>
<dbReference type="InterPro" id="IPR002830">
    <property type="entry name" value="UbiD"/>
</dbReference>
<dbReference type="EC" id="4.1.1.-" evidence="3"/>
<feature type="domain" description="3-octaprenyl-4-hydroxybenzoate carboxy-lyase-like Rift-related" evidence="1">
    <location>
        <begin position="1"/>
        <end position="112"/>
    </location>
</feature>
<protein>
    <submittedName>
        <fullName evidence="3">3-octaprenyl-4-hydroxybenzoate carboxy-lyase</fullName>
        <ecNumber evidence="3">4.1.1.-</ecNumber>
    </submittedName>
</protein>
<dbReference type="GO" id="GO:0016831">
    <property type="term" value="F:carboxy-lyase activity"/>
    <property type="evidence" value="ECO:0007669"/>
    <property type="project" value="InterPro"/>
</dbReference>
<dbReference type="GO" id="GO:0005737">
    <property type="term" value="C:cytoplasm"/>
    <property type="evidence" value="ECO:0007669"/>
    <property type="project" value="TreeGrafter"/>
</dbReference>
<dbReference type="SUPFAM" id="SSF143968">
    <property type="entry name" value="UbiD C-terminal domain-like"/>
    <property type="match status" value="1"/>
</dbReference>
<organism evidence="3 4">
    <name type="scientific">Methylomusa anaerophila</name>
    <dbReference type="NCBI Taxonomy" id="1930071"/>
    <lineage>
        <taxon>Bacteria</taxon>
        <taxon>Bacillati</taxon>
        <taxon>Bacillota</taxon>
        <taxon>Negativicutes</taxon>
        <taxon>Selenomonadales</taxon>
        <taxon>Sporomusaceae</taxon>
        <taxon>Methylomusa</taxon>
    </lineage>
</organism>
<dbReference type="Gene3D" id="1.20.5.4570">
    <property type="match status" value="1"/>
</dbReference>
<keyword evidence="3" id="KW-0456">Lyase</keyword>
<evidence type="ECO:0000259" key="1">
    <source>
        <dbReference type="Pfam" id="PF01977"/>
    </source>
</evidence>
<dbReference type="Pfam" id="PF20696">
    <property type="entry name" value="UbiD_C"/>
    <property type="match status" value="1"/>
</dbReference>
<dbReference type="Proteomes" id="UP000276437">
    <property type="component" value="Chromosome"/>
</dbReference>
<dbReference type="PANTHER" id="PTHR30108">
    <property type="entry name" value="3-OCTAPRENYL-4-HYDROXYBENZOATE CARBOXY-LYASE-RELATED"/>
    <property type="match status" value="1"/>
</dbReference>
<reference evidence="3 4" key="1">
    <citation type="journal article" date="2018" name="Int. J. Syst. Evol. Microbiol.">
        <title>Methylomusa anaerophila gen. nov., sp. nov., an anaerobic methanol-utilizing bacterium isolated from a microbial fuel cell.</title>
        <authorList>
            <person name="Amano N."/>
            <person name="Yamamuro A."/>
            <person name="Miyahara M."/>
            <person name="Kouzuma A."/>
            <person name="Abe T."/>
            <person name="Watanabe K."/>
        </authorList>
    </citation>
    <scope>NUCLEOTIDE SEQUENCE [LARGE SCALE GENOMIC DNA]</scope>
    <source>
        <strain evidence="3 4">MMFC1</strain>
    </source>
</reference>